<gene>
    <name evidence="3" type="ORF">H8706_07730</name>
</gene>
<reference evidence="3" key="1">
    <citation type="submission" date="2020-08" db="EMBL/GenBank/DDBJ databases">
        <title>Genome public.</title>
        <authorList>
            <person name="Liu C."/>
            <person name="Sun Q."/>
        </authorList>
    </citation>
    <scope>NUCLEOTIDE SEQUENCE</scope>
    <source>
        <strain evidence="3">NSJ-50</strain>
    </source>
</reference>
<name>A0A926ISU7_9FIRM</name>
<dbReference type="AlphaFoldDB" id="A0A926ISU7"/>
<organism evidence="3 4">
    <name type="scientific">Qingrenia yutianensis</name>
    <dbReference type="NCBI Taxonomy" id="2763676"/>
    <lineage>
        <taxon>Bacteria</taxon>
        <taxon>Bacillati</taxon>
        <taxon>Bacillota</taxon>
        <taxon>Clostridia</taxon>
        <taxon>Eubacteriales</taxon>
        <taxon>Oscillospiraceae</taxon>
        <taxon>Qingrenia</taxon>
    </lineage>
</organism>
<evidence type="ECO:0000259" key="2">
    <source>
        <dbReference type="Pfam" id="PF18852"/>
    </source>
</evidence>
<dbReference type="InterPro" id="IPR040672">
    <property type="entry name" value="LPD34"/>
</dbReference>
<comment type="caution">
    <text evidence="3">The sequence shown here is derived from an EMBL/GenBank/DDBJ whole genome shotgun (WGS) entry which is preliminary data.</text>
</comment>
<protein>
    <recommendedName>
        <fullName evidence="2">Large polyvalent protein associated domain-containing protein</fullName>
    </recommendedName>
</protein>
<keyword evidence="4" id="KW-1185">Reference proteome</keyword>
<evidence type="ECO:0000256" key="1">
    <source>
        <dbReference type="SAM" id="MobiDB-lite"/>
    </source>
</evidence>
<accession>A0A926ISU7</accession>
<proteinExistence type="predicted"/>
<dbReference type="RefSeq" id="WP_262432157.1">
    <property type="nucleotide sequence ID" value="NZ_JACRTE010000008.1"/>
</dbReference>
<feature type="region of interest" description="Disordered" evidence="1">
    <location>
        <begin position="234"/>
        <end position="257"/>
    </location>
</feature>
<dbReference type="EMBL" id="JACRTE010000008">
    <property type="protein sequence ID" value="MBC8596759.1"/>
    <property type="molecule type" value="Genomic_DNA"/>
</dbReference>
<feature type="domain" description="Large polyvalent protein associated" evidence="2">
    <location>
        <begin position="6"/>
        <end position="209"/>
    </location>
</feature>
<sequence length="257" mass="29765">MRKGNDYTVYDNDTLTPGYKAKIEHTVYSGSESDLSDLLKLTVGDISALKEKNIAQEQAAYEKAIDALKDWEALAANTRKYEKALDYKNVPEVSHTSNKWEKDGTDRFTISNKVYKMTYNIYERSSWRNDTVKYDVRWNIYTNRPDYTNAYKVAGQERVCATRVEAEKYIQGRIKAYLHLFTEISPPIPKDLEKSFMVHGYLLPGYVTEEMQKAEAEKAEKPAEKKPSIRKQLNELKADQKKNPQELQKTRPENEIG</sequence>
<dbReference type="Proteomes" id="UP000647416">
    <property type="component" value="Unassembled WGS sequence"/>
</dbReference>
<dbReference type="Pfam" id="PF18852">
    <property type="entry name" value="LPD34"/>
    <property type="match status" value="1"/>
</dbReference>
<evidence type="ECO:0000313" key="4">
    <source>
        <dbReference type="Proteomes" id="UP000647416"/>
    </source>
</evidence>
<evidence type="ECO:0000313" key="3">
    <source>
        <dbReference type="EMBL" id="MBC8596759.1"/>
    </source>
</evidence>